<evidence type="ECO:0000313" key="1">
    <source>
        <dbReference type="Proteomes" id="UP000887576"/>
    </source>
</evidence>
<name>A0AC34RR92_9BILA</name>
<evidence type="ECO:0000313" key="2">
    <source>
        <dbReference type="WBParaSite" id="JU765_v2.g9402.t1"/>
    </source>
</evidence>
<organism evidence="1 2">
    <name type="scientific">Panagrolaimus sp. JU765</name>
    <dbReference type="NCBI Taxonomy" id="591449"/>
    <lineage>
        <taxon>Eukaryota</taxon>
        <taxon>Metazoa</taxon>
        <taxon>Ecdysozoa</taxon>
        <taxon>Nematoda</taxon>
        <taxon>Chromadorea</taxon>
        <taxon>Rhabditida</taxon>
        <taxon>Tylenchina</taxon>
        <taxon>Panagrolaimomorpha</taxon>
        <taxon>Panagrolaimoidea</taxon>
        <taxon>Panagrolaimidae</taxon>
        <taxon>Panagrolaimus</taxon>
    </lineage>
</organism>
<dbReference type="Proteomes" id="UP000887576">
    <property type="component" value="Unplaced"/>
</dbReference>
<accession>A0AC34RR92</accession>
<sequence length="70" mass="7853">MSNISTEPTMRRPSSSSTRRQSIVEVAEQHFDKNTIILCVNVLILAVLMGILYMVATSAMNVSHSYKDEH</sequence>
<protein>
    <submittedName>
        <fullName evidence="2">Uncharacterized protein</fullName>
    </submittedName>
</protein>
<proteinExistence type="predicted"/>
<dbReference type="WBParaSite" id="JU765_v2.g9402.t1">
    <property type="protein sequence ID" value="JU765_v2.g9402.t1"/>
    <property type="gene ID" value="JU765_v2.g9402"/>
</dbReference>
<reference evidence="2" key="1">
    <citation type="submission" date="2022-11" db="UniProtKB">
        <authorList>
            <consortium name="WormBaseParasite"/>
        </authorList>
    </citation>
    <scope>IDENTIFICATION</scope>
</reference>